<evidence type="ECO:0000256" key="7">
    <source>
        <dbReference type="SAM" id="SignalP"/>
    </source>
</evidence>
<sequence length="1064" mass="116709" precursor="true">MFHRIIRSWLLVTLLTPGLVAQFGSNIQGTVVDSSSAVMPNVQITVKNLDTGITRQVETSDVGVYFVVNLGPGRYSVTAAKEGFSLGQQPELTLAANEVRKVDFTLTVKTSTQEMTVSAQAAVLETEQGRVSAQIGASQLQDLPIPNRNVINLMVLQPGVTGTNLNNELFGSDVTPAFNANGMRSDGNSYSLDDSNINSISRGGRAEATPNVETVAEVRVTTNNFSAEQGRNMGAHVNIVTKSGTNQLHGSLWEYHTDNALQDRNIFNTTPSVPVNRRNQFGTGVGGPIIKNRTFFYATYEGSRRSGAVNSTATVWTPQLRDYVVQTRPNSIGANIMKNFPPVADPTINVRDIGSPSPGVNKWSTTPDGIPDIGTVQYLTAQYAHANQYTIRVDHELRPGKDHLYGYFYRLTADTITPGIFPAFLRPNPTAGTFGNLVYSRTINPTMFNEVRMAITRFIGYYCAVQDPKNPLGPLSCNDIAQKQVPGINITGIGTVRDVNVYPGGFFPTEYQLKDTFSMIRGRHQLKFGAEARRAKNILWHTASYIPVYTFANILDFVDDEPIQMTRTVNPQTGLPDTTRCDELIWEGNAFVQDDFKVRPNLTLNLGLRWDYFGPYTDTHNRFRNLVLGSGSYAQQLADSVVSVTPRAWDPGKRNFAPRFGFAWDIGGHGKNVIRGGYGLSYDRMATVQTATYRTNPPLSAQANLGLQFGTTFTYSLGDPTKPYLGYPVDPSLKLGLDAHNGINGVRVAIAAVDPAFRQPYGHNWFLGVQHQLPGRTVLELSWIGSAGHHLVNIANVNRYNGDLLDNMFNGYNYSFSSINMARTTSNSIYNAGSVALRQQLAKGLTFQASYTFGKVLTDAEVEQGVTSYYDVNNRNLDRSVASFDARQRVAFSASWNLPSPHCGGACGVFKDWQFAGYGILQSGSPMNVITSAPYPNGDYNADGTNADRPNAPSDSIARSGFNTEQFLTGIFKASDFPKPVLGTDGTLGRNTFTGPGFARVDLSLERNFPITERFRTILRIESFNAFNRTNLNAPSTDLTSNTFGMVTSAQAGRSYTVSARVRF</sequence>
<dbReference type="InParanoid" id="Q01PA8"/>
<reference evidence="9" key="1">
    <citation type="submission" date="2006-10" db="EMBL/GenBank/DDBJ databases">
        <title>Complete sequence of Solibacter usitatus Ellin6076.</title>
        <authorList>
            <consortium name="US DOE Joint Genome Institute"/>
            <person name="Copeland A."/>
            <person name="Lucas S."/>
            <person name="Lapidus A."/>
            <person name="Barry K."/>
            <person name="Detter J.C."/>
            <person name="Glavina del Rio T."/>
            <person name="Hammon N."/>
            <person name="Israni S."/>
            <person name="Dalin E."/>
            <person name="Tice H."/>
            <person name="Pitluck S."/>
            <person name="Thompson L.S."/>
            <person name="Brettin T."/>
            <person name="Bruce D."/>
            <person name="Han C."/>
            <person name="Tapia R."/>
            <person name="Gilna P."/>
            <person name="Schmutz J."/>
            <person name="Larimer F."/>
            <person name="Land M."/>
            <person name="Hauser L."/>
            <person name="Kyrpides N."/>
            <person name="Mikhailova N."/>
            <person name="Janssen P.H."/>
            <person name="Kuske C.R."/>
            <person name="Richardson P."/>
        </authorList>
    </citation>
    <scope>NUCLEOTIDE SEQUENCE</scope>
    <source>
        <strain evidence="9">Ellin6076</strain>
    </source>
</reference>
<gene>
    <name evidence="9" type="ordered locus">Acid_7606</name>
</gene>
<dbReference type="Pfam" id="PF13620">
    <property type="entry name" value="CarboxypepD_reg"/>
    <property type="match status" value="1"/>
</dbReference>
<keyword evidence="6" id="KW-0998">Cell outer membrane</keyword>
<dbReference type="InterPro" id="IPR008969">
    <property type="entry name" value="CarboxyPept-like_regulatory"/>
</dbReference>
<dbReference type="OrthoDB" id="97893at2"/>
<evidence type="ECO:0000256" key="1">
    <source>
        <dbReference type="ARBA" id="ARBA00004571"/>
    </source>
</evidence>
<organism evidence="9">
    <name type="scientific">Solibacter usitatus (strain Ellin6076)</name>
    <dbReference type="NCBI Taxonomy" id="234267"/>
    <lineage>
        <taxon>Bacteria</taxon>
        <taxon>Pseudomonadati</taxon>
        <taxon>Acidobacteriota</taxon>
        <taxon>Terriglobia</taxon>
        <taxon>Bryobacterales</taxon>
        <taxon>Solibacteraceae</taxon>
        <taxon>Candidatus Solibacter</taxon>
    </lineage>
</organism>
<dbReference type="HOGENOM" id="CLU_006298_0_0_0"/>
<dbReference type="GO" id="GO:0009279">
    <property type="term" value="C:cell outer membrane"/>
    <property type="evidence" value="ECO:0007669"/>
    <property type="project" value="UniProtKB-SubCell"/>
</dbReference>
<dbReference type="SUPFAM" id="SSF56935">
    <property type="entry name" value="Porins"/>
    <property type="match status" value="1"/>
</dbReference>
<evidence type="ECO:0000259" key="8">
    <source>
        <dbReference type="Pfam" id="PF25183"/>
    </source>
</evidence>
<protein>
    <submittedName>
        <fullName evidence="9">Cna B domain protein</fullName>
    </submittedName>
</protein>
<dbReference type="eggNOG" id="COG4771">
    <property type="taxonomic scope" value="Bacteria"/>
</dbReference>
<comment type="subcellular location">
    <subcellularLocation>
        <location evidence="1">Cell outer membrane</location>
        <topology evidence="1">Multi-pass membrane protein</topology>
    </subcellularLocation>
</comment>
<keyword evidence="7" id="KW-0732">Signal</keyword>
<dbReference type="Gene3D" id="2.60.40.1120">
    <property type="entry name" value="Carboxypeptidase-like, regulatory domain"/>
    <property type="match status" value="1"/>
</dbReference>
<feature type="signal peptide" evidence="7">
    <location>
        <begin position="1"/>
        <end position="21"/>
    </location>
</feature>
<dbReference type="InterPro" id="IPR057601">
    <property type="entry name" value="Oar-like_b-barrel"/>
</dbReference>
<dbReference type="STRING" id="234267.Acid_7606"/>
<dbReference type="EMBL" id="CP000473">
    <property type="protein sequence ID" value="ABJ88512.1"/>
    <property type="molecule type" value="Genomic_DNA"/>
</dbReference>
<proteinExistence type="predicted"/>
<dbReference type="InterPro" id="IPR039426">
    <property type="entry name" value="TonB-dep_rcpt-like"/>
</dbReference>
<keyword evidence="2" id="KW-0813">Transport</keyword>
<name>Q01PA8_SOLUE</name>
<evidence type="ECO:0000256" key="6">
    <source>
        <dbReference type="ARBA" id="ARBA00023237"/>
    </source>
</evidence>
<evidence type="ECO:0000256" key="5">
    <source>
        <dbReference type="ARBA" id="ARBA00023136"/>
    </source>
</evidence>
<dbReference type="SUPFAM" id="SSF49464">
    <property type="entry name" value="Carboxypeptidase regulatory domain-like"/>
    <property type="match status" value="1"/>
</dbReference>
<keyword evidence="4" id="KW-0812">Transmembrane</keyword>
<dbReference type="GO" id="GO:0044718">
    <property type="term" value="P:siderophore transmembrane transport"/>
    <property type="evidence" value="ECO:0007669"/>
    <property type="project" value="TreeGrafter"/>
</dbReference>
<dbReference type="Pfam" id="PF25183">
    <property type="entry name" value="OMP_b-brl_4"/>
    <property type="match status" value="1"/>
</dbReference>
<feature type="chain" id="PRO_5004163126" evidence="7">
    <location>
        <begin position="22"/>
        <end position="1064"/>
    </location>
</feature>
<evidence type="ECO:0000256" key="3">
    <source>
        <dbReference type="ARBA" id="ARBA00022452"/>
    </source>
</evidence>
<accession>Q01PA8</accession>
<dbReference type="PANTHER" id="PTHR30069:SF46">
    <property type="entry name" value="OAR PROTEIN"/>
    <property type="match status" value="1"/>
</dbReference>
<dbReference type="AlphaFoldDB" id="Q01PA8"/>
<evidence type="ECO:0000313" key="9">
    <source>
        <dbReference type="EMBL" id="ABJ88512.1"/>
    </source>
</evidence>
<feature type="domain" description="TonB-dependent transporter Oar-like beta-barrel" evidence="8">
    <location>
        <begin position="240"/>
        <end position="1054"/>
    </location>
</feature>
<dbReference type="GO" id="GO:0015344">
    <property type="term" value="F:siderophore uptake transmembrane transporter activity"/>
    <property type="evidence" value="ECO:0007669"/>
    <property type="project" value="TreeGrafter"/>
</dbReference>
<dbReference type="Gene3D" id="2.40.170.20">
    <property type="entry name" value="TonB-dependent receptor, beta-barrel domain"/>
    <property type="match status" value="1"/>
</dbReference>
<keyword evidence="5" id="KW-0472">Membrane</keyword>
<evidence type="ECO:0000256" key="4">
    <source>
        <dbReference type="ARBA" id="ARBA00022692"/>
    </source>
</evidence>
<keyword evidence="3" id="KW-1134">Transmembrane beta strand</keyword>
<dbReference type="KEGG" id="sus:Acid_7606"/>
<dbReference type="PANTHER" id="PTHR30069">
    <property type="entry name" value="TONB-DEPENDENT OUTER MEMBRANE RECEPTOR"/>
    <property type="match status" value="1"/>
</dbReference>
<evidence type="ECO:0000256" key="2">
    <source>
        <dbReference type="ARBA" id="ARBA00022448"/>
    </source>
</evidence>
<dbReference type="InterPro" id="IPR036942">
    <property type="entry name" value="Beta-barrel_TonB_sf"/>
</dbReference>